<dbReference type="PANTHER" id="PTHR35908:SF1">
    <property type="entry name" value="CONSERVED PROTEIN"/>
    <property type="match status" value="1"/>
</dbReference>
<proteinExistence type="predicted"/>
<dbReference type="InterPro" id="IPR029068">
    <property type="entry name" value="Glyas_Bleomycin-R_OHBP_Dase"/>
</dbReference>
<comment type="caution">
    <text evidence="2">The sequence shown here is derived from an EMBL/GenBank/DDBJ whole genome shotgun (WGS) entry which is preliminary data.</text>
</comment>
<dbReference type="EMBL" id="BMWD01000007">
    <property type="protein sequence ID" value="GGX57399.1"/>
    <property type="molecule type" value="Genomic_DNA"/>
</dbReference>
<name>A0A918N9Z7_9ACTN</name>
<dbReference type="AlphaFoldDB" id="A0A918N9Z7"/>
<evidence type="ECO:0000313" key="2">
    <source>
        <dbReference type="EMBL" id="GGX57399.1"/>
    </source>
</evidence>
<accession>A0A918N9Z7</accession>
<dbReference type="PANTHER" id="PTHR35908">
    <property type="entry name" value="HYPOTHETICAL FUSION PROTEIN"/>
    <property type="match status" value="1"/>
</dbReference>
<sequence>MSGWAAPETRMRVPRGHPKAALAVSAGCRAGDEWIGGARDMASRLFAICINTPRPPDLARFWAGVLGRERADGPHGHAAVLPADSTGLRIRFVPSREPRAGRNRAHFDLTSTSPEDQRRTVARALELGGCHIDVGQLPEEGHVVLADPDGNEFCVSEPGNEFLAGTGAVGALACDGTRDVGLFWSEALRWPLVWDQDQETAIQAPDGGTKISWGGPPIPPKTGANRLYLELGVPGHLDPEAETDRLVSLGATHAGAATGSGGGDGDQVFMLDPDGNEFSVRGIRRRG</sequence>
<dbReference type="SUPFAM" id="SSF54593">
    <property type="entry name" value="Glyoxalase/Bleomycin resistance protein/Dihydroxybiphenyl dioxygenase"/>
    <property type="match status" value="2"/>
</dbReference>
<dbReference type="Gene3D" id="3.10.180.10">
    <property type="entry name" value="2,3-Dihydroxybiphenyl 1,2-Dioxygenase, domain 1"/>
    <property type="match status" value="2"/>
</dbReference>
<gene>
    <name evidence="2" type="ORF">GCM10010515_26230</name>
</gene>
<keyword evidence="3" id="KW-1185">Reference proteome</keyword>
<dbReference type="InterPro" id="IPR041581">
    <property type="entry name" value="Glyoxalase_6"/>
</dbReference>
<dbReference type="CDD" id="cd06587">
    <property type="entry name" value="VOC"/>
    <property type="match status" value="1"/>
</dbReference>
<reference evidence="2" key="2">
    <citation type="submission" date="2020-09" db="EMBL/GenBank/DDBJ databases">
        <authorList>
            <person name="Sun Q."/>
            <person name="Ohkuma M."/>
        </authorList>
    </citation>
    <scope>NUCLEOTIDE SEQUENCE</scope>
    <source>
        <strain evidence="2">JCM 4956</strain>
    </source>
</reference>
<organism evidence="2 3">
    <name type="scientific">Streptomyces fructofermentans</name>
    <dbReference type="NCBI Taxonomy" id="152141"/>
    <lineage>
        <taxon>Bacteria</taxon>
        <taxon>Bacillati</taxon>
        <taxon>Actinomycetota</taxon>
        <taxon>Actinomycetes</taxon>
        <taxon>Kitasatosporales</taxon>
        <taxon>Streptomycetaceae</taxon>
        <taxon>Streptomyces</taxon>
    </lineage>
</organism>
<feature type="domain" description="Glyoxalase-like" evidence="1">
    <location>
        <begin position="48"/>
        <end position="155"/>
    </location>
</feature>
<evidence type="ECO:0000259" key="1">
    <source>
        <dbReference type="Pfam" id="PF18029"/>
    </source>
</evidence>
<evidence type="ECO:0000313" key="3">
    <source>
        <dbReference type="Proteomes" id="UP000645555"/>
    </source>
</evidence>
<feature type="domain" description="Glyoxalase-like" evidence="1">
    <location>
        <begin position="172"/>
        <end position="280"/>
    </location>
</feature>
<dbReference type="Proteomes" id="UP000645555">
    <property type="component" value="Unassembled WGS sequence"/>
</dbReference>
<reference evidence="2" key="1">
    <citation type="journal article" date="2014" name="Int. J. Syst. Evol. Microbiol.">
        <title>Complete genome sequence of Corynebacterium casei LMG S-19264T (=DSM 44701T), isolated from a smear-ripened cheese.</title>
        <authorList>
            <consortium name="US DOE Joint Genome Institute (JGI-PGF)"/>
            <person name="Walter F."/>
            <person name="Albersmeier A."/>
            <person name="Kalinowski J."/>
            <person name="Ruckert C."/>
        </authorList>
    </citation>
    <scope>NUCLEOTIDE SEQUENCE</scope>
    <source>
        <strain evidence="2">JCM 4956</strain>
    </source>
</reference>
<protein>
    <recommendedName>
        <fullName evidence="1">Glyoxalase-like domain-containing protein</fullName>
    </recommendedName>
</protein>
<dbReference type="Pfam" id="PF18029">
    <property type="entry name" value="Glyoxalase_6"/>
    <property type="match status" value="2"/>
</dbReference>